<name>A0AAN9J8U3_CLITE</name>
<organism evidence="1 2">
    <name type="scientific">Clitoria ternatea</name>
    <name type="common">Butterfly pea</name>
    <dbReference type="NCBI Taxonomy" id="43366"/>
    <lineage>
        <taxon>Eukaryota</taxon>
        <taxon>Viridiplantae</taxon>
        <taxon>Streptophyta</taxon>
        <taxon>Embryophyta</taxon>
        <taxon>Tracheophyta</taxon>
        <taxon>Spermatophyta</taxon>
        <taxon>Magnoliopsida</taxon>
        <taxon>eudicotyledons</taxon>
        <taxon>Gunneridae</taxon>
        <taxon>Pentapetalae</taxon>
        <taxon>rosids</taxon>
        <taxon>fabids</taxon>
        <taxon>Fabales</taxon>
        <taxon>Fabaceae</taxon>
        <taxon>Papilionoideae</taxon>
        <taxon>50 kb inversion clade</taxon>
        <taxon>NPAAA clade</taxon>
        <taxon>indigoferoid/millettioid clade</taxon>
        <taxon>Phaseoleae</taxon>
        <taxon>Clitoria</taxon>
    </lineage>
</organism>
<reference evidence="1 2" key="1">
    <citation type="submission" date="2024-01" db="EMBL/GenBank/DDBJ databases">
        <title>The genomes of 5 underutilized Papilionoideae crops provide insights into root nodulation and disease resistance.</title>
        <authorList>
            <person name="Yuan L."/>
        </authorList>
    </citation>
    <scope>NUCLEOTIDE SEQUENCE [LARGE SCALE GENOMIC DNA]</scope>
    <source>
        <strain evidence="1">LY-2023</strain>
        <tissue evidence="1">Leaf</tissue>
    </source>
</reference>
<dbReference type="Proteomes" id="UP001359559">
    <property type="component" value="Unassembled WGS sequence"/>
</dbReference>
<sequence length="90" mass="10108">MYNRKPTQIENGSLTSVPELVIDIACEGLCYHLLHQDLNPLSALLFHLPSDNVRPCQMLRTTISMKVGDAKEYQKLFTGLDEHVPKLISG</sequence>
<dbReference type="AlphaFoldDB" id="A0AAN9J8U3"/>
<evidence type="ECO:0000313" key="1">
    <source>
        <dbReference type="EMBL" id="KAK7293786.1"/>
    </source>
</evidence>
<evidence type="ECO:0000313" key="2">
    <source>
        <dbReference type="Proteomes" id="UP001359559"/>
    </source>
</evidence>
<comment type="caution">
    <text evidence="1">The sequence shown here is derived from an EMBL/GenBank/DDBJ whole genome shotgun (WGS) entry which is preliminary data.</text>
</comment>
<proteinExistence type="predicted"/>
<accession>A0AAN9J8U3</accession>
<gene>
    <name evidence="1" type="ORF">RJT34_16660</name>
</gene>
<keyword evidence="2" id="KW-1185">Reference proteome</keyword>
<protein>
    <submittedName>
        <fullName evidence="1">Uncharacterized protein</fullName>
    </submittedName>
</protein>
<dbReference type="EMBL" id="JAYKXN010000004">
    <property type="protein sequence ID" value="KAK7293786.1"/>
    <property type="molecule type" value="Genomic_DNA"/>
</dbReference>